<comment type="subcellular location">
    <subcellularLocation>
        <location evidence="1 9">Cell membrane</location>
        <topology evidence="1 9">Single-pass membrane protein</topology>
    </subcellularLocation>
</comment>
<dbReference type="GO" id="GO:0033281">
    <property type="term" value="C:TAT protein transport complex"/>
    <property type="evidence" value="ECO:0007669"/>
    <property type="project" value="UniProtKB-UniRule"/>
</dbReference>
<feature type="compositionally biased region" description="Polar residues" evidence="10">
    <location>
        <begin position="126"/>
        <end position="135"/>
    </location>
</feature>
<dbReference type="Gene3D" id="1.20.5.3310">
    <property type="match status" value="1"/>
</dbReference>
<dbReference type="GO" id="GO:0008320">
    <property type="term" value="F:protein transmembrane transporter activity"/>
    <property type="evidence" value="ECO:0007669"/>
    <property type="project" value="UniProtKB-UniRule"/>
</dbReference>
<dbReference type="PANTHER" id="PTHR42982">
    <property type="entry name" value="SEC-INDEPENDENT PROTEIN TRANSLOCASE PROTEIN TATA"/>
    <property type="match status" value="1"/>
</dbReference>
<name>A0A330L403_9BACT</name>
<keyword evidence="5 9" id="KW-0653">Protein transport</keyword>
<feature type="region of interest" description="Disordered" evidence="10">
    <location>
        <begin position="73"/>
        <end position="95"/>
    </location>
</feature>
<keyword evidence="12" id="KW-1185">Reference proteome</keyword>
<accession>A0A330L403</accession>
<keyword evidence="2 9" id="KW-0813">Transport</keyword>
<evidence type="ECO:0000256" key="4">
    <source>
        <dbReference type="ARBA" id="ARBA00022692"/>
    </source>
</evidence>
<dbReference type="InterPro" id="IPR006312">
    <property type="entry name" value="TatA/E"/>
</dbReference>
<dbReference type="EMBL" id="OUNR01000012">
    <property type="protein sequence ID" value="SPP64427.1"/>
    <property type="molecule type" value="Genomic_DNA"/>
</dbReference>
<keyword evidence="3 9" id="KW-1003">Cell membrane</keyword>
<dbReference type="Proteomes" id="UP000248168">
    <property type="component" value="Unassembled WGS sequence"/>
</dbReference>
<feature type="region of interest" description="Disordered" evidence="10">
    <location>
        <begin position="246"/>
        <end position="267"/>
    </location>
</feature>
<feature type="region of interest" description="Disordered" evidence="10">
    <location>
        <begin position="111"/>
        <end position="168"/>
    </location>
</feature>
<protein>
    <recommendedName>
        <fullName evidence="9">Sec-independent protein translocase protein TatA</fullName>
    </recommendedName>
</protein>
<comment type="function">
    <text evidence="9">Part of the twin-arginine translocation (Tat) system that transports large folded proteins containing a characteristic twin-arginine motif in their signal peptide across membranes. TatA could form the protein-conducting channel of the Tat system.</text>
</comment>
<evidence type="ECO:0000313" key="12">
    <source>
        <dbReference type="Proteomes" id="UP000248168"/>
    </source>
</evidence>
<keyword evidence="4 9" id="KW-0812">Transmembrane</keyword>
<comment type="similarity">
    <text evidence="9">Belongs to the TatA/E family.</text>
</comment>
<keyword evidence="6 9" id="KW-1133">Transmembrane helix</keyword>
<dbReference type="InParanoid" id="A0A330L403"/>
<evidence type="ECO:0000313" key="11">
    <source>
        <dbReference type="EMBL" id="SPP64427.1"/>
    </source>
</evidence>
<proteinExistence type="inferred from homology"/>
<comment type="subunit">
    <text evidence="9">Forms a complex with TatC.</text>
</comment>
<dbReference type="RefSeq" id="WP_181416693.1">
    <property type="nucleotide sequence ID" value="NZ_OUNR01000012.1"/>
</dbReference>
<dbReference type="PANTHER" id="PTHR42982:SF1">
    <property type="entry name" value="SEC-INDEPENDENT PROTEIN TRANSLOCASE PROTEIN TATA"/>
    <property type="match status" value="1"/>
</dbReference>
<dbReference type="NCBIfam" id="TIGR01411">
    <property type="entry name" value="tatAE"/>
    <property type="match status" value="1"/>
</dbReference>
<dbReference type="AlphaFoldDB" id="A0A330L403"/>
<evidence type="ECO:0000256" key="5">
    <source>
        <dbReference type="ARBA" id="ARBA00022927"/>
    </source>
</evidence>
<feature type="transmembrane region" description="Helical" evidence="9">
    <location>
        <begin position="6"/>
        <end position="26"/>
    </location>
</feature>
<dbReference type="InterPro" id="IPR003369">
    <property type="entry name" value="TatA/B/E"/>
</dbReference>
<evidence type="ECO:0000256" key="8">
    <source>
        <dbReference type="ARBA" id="ARBA00023136"/>
    </source>
</evidence>
<sequence length="267" mass="27918">MFGTMGISELIIILVIVLIIFGAGRLPQIGEGVGKALKGFKKEVNEIPPPQEVAQAQPDMTATVEAAHVERASDLQPVAPVQGTPKATNVPYVPGPELTPGTTASMMYNMGPQSPQAARPAGAPPTQASGGQQALSMEERAAAPAPMSRAQYPPLPPGAQAKPAAKRPSAIVNKDAVARVQAQQAALKAKAAQAPAGLSPNDMQGLGEGLGDALRTFRQTVADVRNTVDPQVRTIQFEMDSAQKEFQQSLEAARELPAVDEEPPKQA</sequence>
<keyword evidence="8 9" id="KW-0472">Membrane</keyword>
<dbReference type="GO" id="GO:0043953">
    <property type="term" value="P:protein transport by the Tat complex"/>
    <property type="evidence" value="ECO:0007669"/>
    <property type="project" value="UniProtKB-UniRule"/>
</dbReference>
<gene>
    <name evidence="9" type="primary">tatA</name>
    <name evidence="11" type="ORF">NITLEN_20066</name>
</gene>
<evidence type="ECO:0000256" key="9">
    <source>
        <dbReference type="HAMAP-Rule" id="MF_00236"/>
    </source>
</evidence>
<keyword evidence="7 9" id="KW-0811">Translocation</keyword>
<evidence type="ECO:0000256" key="3">
    <source>
        <dbReference type="ARBA" id="ARBA00022475"/>
    </source>
</evidence>
<evidence type="ECO:0000256" key="6">
    <source>
        <dbReference type="ARBA" id="ARBA00022989"/>
    </source>
</evidence>
<reference evidence="12" key="1">
    <citation type="submission" date="2018-04" db="EMBL/GenBank/DDBJ databases">
        <authorList>
            <person name="Lucker S."/>
            <person name="Sakoula D."/>
        </authorList>
    </citation>
    <scope>NUCLEOTIDE SEQUENCE [LARGE SCALE GENOMIC DNA]</scope>
</reference>
<dbReference type="HAMAP" id="MF_00236">
    <property type="entry name" value="TatA_E"/>
    <property type="match status" value="1"/>
</dbReference>
<evidence type="ECO:0000256" key="2">
    <source>
        <dbReference type="ARBA" id="ARBA00022448"/>
    </source>
</evidence>
<organism evidence="11 12">
    <name type="scientific">Nitrospira lenta</name>
    <dbReference type="NCBI Taxonomy" id="1436998"/>
    <lineage>
        <taxon>Bacteria</taxon>
        <taxon>Pseudomonadati</taxon>
        <taxon>Nitrospirota</taxon>
        <taxon>Nitrospiria</taxon>
        <taxon>Nitrospirales</taxon>
        <taxon>Nitrospiraceae</taxon>
        <taxon>Nitrospira</taxon>
    </lineage>
</organism>
<dbReference type="Pfam" id="PF02416">
    <property type="entry name" value="TatA_B_E"/>
    <property type="match status" value="1"/>
</dbReference>
<evidence type="ECO:0000256" key="7">
    <source>
        <dbReference type="ARBA" id="ARBA00023010"/>
    </source>
</evidence>
<evidence type="ECO:0000256" key="1">
    <source>
        <dbReference type="ARBA" id="ARBA00004162"/>
    </source>
</evidence>
<evidence type="ECO:0000256" key="10">
    <source>
        <dbReference type="SAM" id="MobiDB-lite"/>
    </source>
</evidence>